<dbReference type="InterPro" id="IPR025110">
    <property type="entry name" value="AMP-bd_C"/>
</dbReference>
<dbReference type="Gene3D" id="3.40.50.12780">
    <property type="entry name" value="N-terminal domain of ligase-like"/>
    <property type="match status" value="1"/>
</dbReference>
<dbReference type="EMBL" id="CP020083">
    <property type="protein sequence ID" value="ASR52285.1"/>
    <property type="molecule type" value="Genomic_DNA"/>
</dbReference>
<name>A0ABM6M8V0_9SPHN</name>
<proteinExistence type="inferred from homology"/>
<dbReference type="PANTHER" id="PTHR43201">
    <property type="entry name" value="ACYL-COA SYNTHETASE"/>
    <property type="match status" value="1"/>
</dbReference>
<evidence type="ECO:0000256" key="1">
    <source>
        <dbReference type="ARBA" id="ARBA00006432"/>
    </source>
</evidence>
<accession>A0ABM6M8V0</accession>
<dbReference type="SUPFAM" id="SSF56801">
    <property type="entry name" value="Acetyl-CoA synthetase-like"/>
    <property type="match status" value="1"/>
</dbReference>
<comment type="similarity">
    <text evidence="1">Belongs to the ATP-dependent AMP-binding enzyme family.</text>
</comment>
<protein>
    <submittedName>
        <fullName evidence="5">AMP-dependent synthetase</fullName>
    </submittedName>
</protein>
<dbReference type="InterPro" id="IPR000873">
    <property type="entry name" value="AMP-dep_synth/lig_dom"/>
</dbReference>
<dbReference type="Pfam" id="PF13193">
    <property type="entry name" value="AMP-binding_C"/>
    <property type="match status" value="1"/>
</dbReference>
<dbReference type="CDD" id="cd04433">
    <property type="entry name" value="AFD_class_I"/>
    <property type="match status" value="1"/>
</dbReference>
<dbReference type="InterPro" id="IPR045851">
    <property type="entry name" value="AMP-bd_C_sf"/>
</dbReference>
<dbReference type="GeneID" id="303486521"/>
<keyword evidence="6" id="KW-1185">Reference proteome</keyword>
<feature type="domain" description="AMP-binding enzyme C-terminal" evidence="4">
    <location>
        <begin position="469"/>
        <end position="546"/>
    </location>
</feature>
<evidence type="ECO:0000313" key="5">
    <source>
        <dbReference type="EMBL" id="ASR52285.1"/>
    </source>
</evidence>
<organism evidence="5 6">
    <name type="scientific">Blastomonas fulva</name>
    <dbReference type="NCBI Taxonomy" id="1550728"/>
    <lineage>
        <taxon>Bacteria</taxon>
        <taxon>Pseudomonadati</taxon>
        <taxon>Pseudomonadota</taxon>
        <taxon>Alphaproteobacteria</taxon>
        <taxon>Sphingomonadales</taxon>
        <taxon>Sphingomonadaceae</taxon>
        <taxon>Blastomonas</taxon>
    </lineage>
</organism>
<sequence length="565" mass="60510">MTSVTPSILHGPPLAEESGLGELTLSGWFRSVCEIWGEREALVYHDGGLGQGERISWSYAQLWDQANEVAKALVACGVGKGTRVGILMTNRPEFLAATFGTALAGGVATTLSTFSTPAELDHLLAASGVSVLLMERQILKKDFSAILSDLDPAIAQGRAGEITSLRYPFLSHVAALGEADGAIEGWTAFLARGRGVEQAQVDARASTNRPADPGVLFFSSGSTALPKGVLSAHRGVTLQLWRWPKWYQARPGDLRMWSANGLFWSGNFSMALGGALTSGGALILQSTFDAQEALRLMERERATFLNAWPHQWEQIIAAPNWADADLSSLSYIDFNSPIAQHPTIQSTWREPYAAFGNTETFTLFTAYPANTPDEVTAGSVGVPCHGVTVKIVDPLTGDIVPQGQRGEICVKGPTLMLGYIGIPLTDTLDADGFLRTGDGGHVDGAGRMFWHGRLNDIIKTGGANVSPVEVDTLLRTMAQVKISQTVGVPHDTLGELVVSCIVPHENTNLDADAVKAFAKEKLASFKVPRAVLFFAEEDLATTGTNKIKTADLRKLAAERLEALVA</sequence>
<evidence type="ECO:0000256" key="2">
    <source>
        <dbReference type="ARBA" id="ARBA00022598"/>
    </source>
</evidence>
<gene>
    <name evidence="5" type="ORF">B5J99_13145</name>
</gene>
<dbReference type="Pfam" id="PF00501">
    <property type="entry name" value="AMP-binding"/>
    <property type="match status" value="1"/>
</dbReference>
<reference evidence="5 6" key="1">
    <citation type="submission" date="2017-03" db="EMBL/GenBank/DDBJ databases">
        <title>Complete genome sequence of Blastomonas fulva degrading microcsystin LR.</title>
        <authorList>
            <person name="Lee H.-g."/>
            <person name="Jin L."/>
            <person name="oh H.-M."/>
        </authorList>
    </citation>
    <scope>NUCLEOTIDE SEQUENCE [LARGE SCALE GENOMIC DNA]</scope>
    <source>
        <strain evidence="5 6">T2</strain>
    </source>
</reference>
<evidence type="ECO:0000259" key="3">
    <source>
        <dbReference type="Pfam" id="PF00501"/>
    </source>
</evidence>
<dbReference type="Gene3D" id="3.30.300.30">
    <property type="match status" value="1"/>
</dbReference>
<keyword evidence="2" id="KW-0436">Ligase</keyword>
<feature type="domain" description="AMP-dependent synthetase/ligase" evidence="3">
    <location>
        <begin position="32"/>
        <end position="419"/>
    </location>
</feature>
<dbReference type="InterPro" id="IPR042099">
    <property type="entry name" value="ANL_N_sf"/>
</dbReference>
<evidence type="ECO:0000259" key="4">
    <source>
        <dbReference type="Pfam" id="PF13193"/>
    </source>
</evidence>
<dbReference type="PANTHER" id="PTHR43201:SF5">
    <property type="entry name" value="MEDIUM-CHAIN ACYL-COA LIGASE ACSF2, MITOCHONDRIAL"/>
    <property type="match status" value="1"/>
</dbReference>
<evidence type="ECO:0000313" key="6">
    <source>
        <dbReference type="Proteomes" id="UP000258016"/>
    </source>
</evidence>
<dbReference type="Proteomes" id="UP000258016">
    <property type="component" value="Chromosome"/>
</dbReference>
<dbReference type="RefSeq" id="WP_117352629.1">
    <property type="nucleotide sequence ID" value="NZ_CP020083.1"/>
</dbReference>